<evidence type="ECO:0000256" key="1">
    <source>
        <dbReference type="ARBA" id="ARBA00022737"/>
    </source>
</evidence>
<evidence type="ECO:0000313" key="3">
    <source>
        <dbReference type="EMBL" id="NDV31660.1"/>
    </source>
</evidence>
<dbReference type="EMBL" id="GIBP01002691">
    <property type="protein sequence ID" value="NDV31660.1"/>
    <property type="molecule type" value="Transcribed_RNA"/>
</dbReference>
<dbReference type="InterPro" id="IPR032675">
    <property type="entry name" value="LRR_dom_sf"/>
</dbReference>
<dbReference type="PANTHER" id="PTHR48007:SF76">
    <property type="entry name" value="OS03G0145102 PROTEIN"/>
    <property type="match status" value="1"/>
</dbReference>
<proteinExistence type="predicted"/>
<reference evidence="3" key="1">
    <citation type="journal article" date="2020" name="J. Eukaryot. Microbiol.">
        <title>De novo Sequencing, Assembly and Annotation of the Transcriptome for the Free-Living Testate Amoeba Arcella intermedia.</title>
        <authorList>
            <person name="Ribeiro G.M."/>
            <person name="Porfirio-Sousa A.L."/>
            <person name="Maurer-Alcala X.X."/>
            <person name="Katz L.A."/>
            <person name="Lahr D.J.G."/>
        </authorList>
    </citation>
    <scope>NUCLEOTIDE SEQUENCE</scope>
</reference>
<keyword evidence="2" id="KW-0812">Transmembrane</keyword>
<sequence length="443" mass="48772">MISLLSLDFSNNKINGEIPYNIGRLTKLNYFNMANNQLTGFIPQTIGSLSQLNYLDFSNNNISGEIPQNIGSLAKMNFINMGNNQLTGFIPLTIGNLSQLNYLNASFNSLSGPIPPTLSALTAYVDLSFNQFTGTIPNSLHNFKLQWLDLSSNNIVGNIPNISQSDPHLYYLSNGTIVPNYGLPIKNQYSLSCGVIVYDCDCTLNSKCFVTCSTNNTEFTKCYYPCPNIAVCHYVVLENLEGYAPIFLNDFQEILNISNSQIQVIEDIEINTLQLINSSIAFYGSFSIRNLNLDNSNIFLMGTNNIIGANISFSGNSLVICYGPIQISNSTFIMADTQNQSRQLILFHNSQKNIDTNSIVITFISTPQYCYHQKSLYSLFISMDPCESSDLNPPVINPALIGGIAGGVLGFVVLVGLGICIWSSQKEKKLLSRLSTLGVKIDA</sequence>
<dbReference type="Gene3D" id="3.80.10.10">
    <property type="entry name" value="Ribonuclease Inhibitor"/>
    <property type="match status" value="1"/>
</dbReference>
<keyword evidence="1" id="KW-0677">Repeat</keyword>
<dbReference type="InterPro" id="IPR046959">
    <property type="entry name" value="PRK1-6/SRF4-like"/>
</dbReference>
<accession>A0A6B2L3Y3</accession>
<evidence type="ECO:0008006" key="4">
    <source>
        <dbReference type="Google" id="ProtNLM"/>
    </source>
</evidence>
<dbReference type="AlphaFoldDB" id="A0A6B2L3Y3"/>
<dbReference type="InterPro" id="IPR001611">
    <property type="entry name" value="Leu-rich_rpt"/>
</dbReference>
<dbReference type="PANTHER" id="PTHR48007">
    <property type="entry name" value="LEUCINE-RICH REPEAT RECEPTOR-LIKE PROTEIN KINASE PXC1"/>
    <property type="match status" value="1"/>
</dbReference>
<dbReference type="Pfam" id="PF00560">
    <property type="entry name" value="LRR_1"/>
    <property type="match status" value="7"/>
</dbReference>
<name>A0A6B2L3Y3_9EUKA</name>
<keyword evidence="2" id="KW-0472">Membrane</keyword>
<evidence type="ECO:0000256" key="2">
    <source>
        <dbReference type="SAM" id="Phobius"/>
    </source>
</evidence>
<organism evidence="3">
    <name type="scientific">Arcella intermedia</name>
    <dbReference type="NCBI Taxonomy" id="1963864"/>
    <lineage>
        <taxon>Eukaryota</taxon>
        <taxon>Amoebozoa</taxon>
        <taxon>Tubulinea</taxon>
        <taxon>Elardia</taxon>
        <taxon>Arcellinida</taxon>
        <taxon>Sphaerothecina</taxon>
        <taxon>Arcellidae</taxon>
        <taxon>Arcella</taxon>
    </lineage>
</organism>
<dbReference type="SUPFAM" id="SSF52058">
    <property type="entry name" value="L domain-like"/>
    <property type="match status" value="1"/>
</dbReference>
<feature type="transmembrane region" description="Helical" evidence="2">
    <location>
        <begin position="399"/>
        <end position="423"/>
    </location>
</feature>
<dbReference type="FunFam" id="3.80.10.10:FF:000383">
    <property type="entry name" value="Leucine-rich repeat receptor protein kinase EMS1"/>
    <property type="match status" value="1"/>
</dbReference>
<dbReference type="PROSITE" id="PS51450">
    <property type="entry name" value="LRR"/>
    <property type="match status" value="1"/>
</dbReference>
<keyword evidence="2" id="KW-1133">Transmembrane helix</keyword>
<protein>
    <recommendedName>
        <fullName evidence="4">L domain-like protein</fullName>
    </recommendedName>
</protein>